<dbReference type="Gene3D" id="3.10.450.50">
    <property type="match status" value="1"/>
</dbReference>
<dbReference type="Proteomes" id="UP001596116">
    <property type="component" value="Unassembled WGS sequence"/>
</dbReference>
<name>A0ABW1KWB2_9PROT</name>
<feature type="domain" description="SnoaL-like" evidence="2">
    <location>
        <begin position="37"/>
        <end position="136"/>
    </location>
</feature>
<dbReference type="SUPFAM" id="SSF54427">
    <property type="entry name" value="NTF2-like"/>
    <property type="match status" value="1"/>
</dbReference>
<evidence type="ECO:0000259" key="2">
    <source>
        <dbReference type="Pfam" id="PF12680"/>
    </source>
</evidence>
<protein>
    <submittedName>
        <fullName evidence="3">Nuclear transport factor 2 family protein</fullName>
    </submittedName>
</protein>
<feature type="chain" id="PRO_5045889360" evidence="1">
    <location>
        <begin position="24"/>
        <end position="150"/>
    </location>
</feature>
<dbReference type="EMBL" id="JBHPON010000002">
    <property type="protein sequence ID" value="MFC6036239.1"/>
    <property type="molecule type" value="Genomic_DNA"/>
</dbReference>
<evidence type="ECO:0000313" key="3">
    <source>
        <dbReference type="EMBL" id="MFC6036239.1"/>
    </source>
</evidence>
<feature type="signal peptide" evidence="1">
    <location>
        <begin position="1"/>
        <end position="23"/>
    </location>
</feature>
<keyword evidence="4" id="KW-1185">Reference proteome</keyword>
<reference evidence="3 4" key="1">
    <citation type="submission" date="2024-09" db="EMBL/GenBank/DDBJ databases">
        <authorList>
            <person name="Zhang Z.-H."/>
        </authorList>
    </citation>
    <scope>NUCLEOTIDE SEQUENCE [LARGE SCALE GENOMIC DNA]</scope>
    <source>
        <strain evidence="3 4">HHTR114</strain>
    </source>
</reference>
<organism evidence="3 4">
    <name type="scientific">Hyphococcus aureus</name>
    <dbReference type="NCBI Taxonomy" id="2666033"/>
    <lineage>
        <taxon>Bacteria</taxon>
        <taxon>Pseudomonadati</taxon>
        <taxon>Pseudomonadota</taxon>
        <taxon>Alphaproteobacteria</taxon>
        <taxon>Parvularculales</taxon>
        <taxon>Parvularculaceae</taxon>
        <taxon>Hyphococcus</taxon>
    </lineage>
</organism>
<keyword evidence="1" id="KW-0732">Signal</keyword>
<dbReference type="RefSeq" id="WP_379882530.1">
    <property type="nucleotide sequence ID" value="NZ_JBHPON010000002.1"/>
</dbReference>
<proteinExistence type="predicted"/>
<gene>
    <name evidence="3" type="ORF">ACFMB1_11845</name>
</gene>
<dbReference type="InterPro" id="IPR032710">
    <property type="entry name" value="NTF2-like_dom_sf"/>
</dbReference>
<dbReference type="InterPro" id="IPR037401">
    <property type="entry name" value="SnoaL-like"/>
</dbReference>
<sequence length="150" mass="16734">MKHIARNAAIAAVLCFVAQPASAEMSTQDFAAWLDGYKEAWEMRDAEKAGALFTDDATYQESPFDDAMVGRAAIEEYWSGVTADQRDVRFTYEILTCYDDTCLAQWHAAFSSASGENAIELDGVFLCAFADAKTVRSLKEWWHIQVEPAE</sequence>
<accession>A0ABW1KWB2</accession>
<dbReference type="Pfam" id="PF12680">
    <property type="entry name" value="SnoaL_2"/>
    <property type="match status" value="1"/>
</dbReference>
<comment type="caution">
    <text evidence="3">The sequence shown here is derived from an EMBL/GenBank/DDBJ whole genome shotgun (WGS) entry which is preliminary data.</text>
</comment>
<evidence type="ECO:0000256" key="1">
    <source>
        <dbReference type="SAM" id="SignalP"/>
    </source>
</evidence>
<evidence type="ECO:0000313" key="4">
    <source>
        <dbReference type="Proteomes" id="UP001596116"/>
    </source>
</evidence>